<evidence type="ECO:0000313" key="2">
    <source>
        <dbReference type="Proteomes" id="UP000719942"/>
    </source>
</evidence>
<comment type="caution">
    <text evidence="1">The sequence shown here is derived from an EMBL/GenBank/DDBJ whole genome shotgun (WGS) entry which is preliminary data.</text>
</comment>
<dbReference type="RefSeq" id="WP_219966328.1">
    <property type="nucleotide sequence ID" value="NZ_JAGFNZ010000006.1"/>
</dbReference>
<protein>
    <submittedName>
        <fullName evidence="1">Uncharacterized protein</fullName>
    </submittedName>
</protein>
<reference evidence="1 2" key="1">
    <citation type="submission" date="2021-03" db="EMBL/GenBank/DDBJ databases">
        <title>Caproiciproducens sp. nov. isolated from feces of cow.</title>
        <authorList>
            <person name="Choi J.-Y."/>
        </authorList>
    </citation>
    <scope>NUCLEOTIDE SEQUENCE [LARGE SCALE GENOMIC DNA]</scope>
    <source>
        <strain evidence="1 2">AGMB10547</strain>
    </source>
</reference>
<sequence>MNLSYTVSDKGYTIFRDGVPWIVQDGYIPYPGETIEESAQNHIDQILADQAAADEAAQQPTIEERVETQEQAIAELSILIAGGVA</sequence>
<dbReference type="Proteomes" id="UP000719942">
    <property type="component" value="Unassembled WGS sequence"/>
</dbReference>
<proteinExistence type="predicted"/>
<organism evidence="1 2">
    <name type="scientific">Caproiciproducens faecalis</name>
    <dbReference type="NCBI Taxonomy" id="2820301"/>
    <lineage>
        <taxon>Bacteria</taxon>
        <taxon>Bacillati</taxon>
        <taxon>Bacillota</taxon>
        <taxon>Clostridia</taxon>
        <taxon>Eubacteriales</taxon>
        <taxon>Acutalibacteraceae</taxon>
        <taxon>Caproiciproducens</taxon>
    </lineage>
</organism>
<accession>A0ABS7DRK0</accession>
<gene>
    <name evidence="1" type="ORF">J5W02_14015</name>
</gene>
<evidence type="ECO:0000313" key="1">
    <source>
        <dbReference type="EMBL" id="MBW7573926.1"/>
    </source>
</evidence>
<keyword evidence="2" id="KW-1185">Reference proteome</keyword>
<dbReference type="EMBL" id="JAGFNZ010000006">
    <property type="protein sequence ID" value="MBW7573926.1"/>
    <property type="molecule type" value="Genomic_DNA"/>
</dbReference>
<name>A0ABS7DRK0_9FIRM</name>